<proteinExistence type="predicted"/>
<keyword evidence="2" id="KW-1185">Reference proteome</keyword>
<reference evidence="1 2" key="1">
    <citation type="submission" date="2019-08" db="EMBL/GenBank/DDBJ databases">
        <title>Bradyrhizobium hipponensis sp. nov., a rhizobium isolated from a Lupinus angustifolius root nodule in Tunisia.</title>
        <authorList>
            <person name="Off K."/>
            <person name="Rejili M."/>
            <person name="Mars M."/>
            <person name="Brachmann A."/>
            <person name="Marin M."/>
        </authorList>
    </citation>
    <scope>NUCLEOTIDE SEQUENCE [LARGE SCALE GENOMIC DNA]</scope>
    <source>
        <strain evidence="1 2">CTAW71</strain>
    </source>
</reference>
<comment type="caution">
    <text evidence="1">The sequence shown here is derived from an EMBL/GenBank/DDBJ whole genome shotgun (WGS) entry which is preliminary data.</text>
</comment>
<evidence type="ECO:0000313" key="2">
    <source>
        <dbReference type="Proteomes" id="UP000324758"/>
    </source>
</evidence>
<dbReference type="RefSeq" id="WP_148778818.1">
    <property type="nucleotide sequence ID" value="NZ_VSSS01000100.1"/>
</dbReference>
<dbReference type="Proteomes" id="UP000324758">
    <property type="component" value="Unassembled WGS sequence"/>
</dbReference>
<gene>
    <name evidence="1" type="ORF">FXB40_45780</name>
</gene>
<organism evidence="1 2">
    <name type="scientific">Bradyrhizobium rifense</name>
    <dbReference type="NCBI Taxonomy" id="515499"/>
    <lineage>
        <taxon>Bacteria</taxon>
        <taxon>Pseudomonadati</taxon>
        <taxon>Pseudomonadota</taxon>
        <taxon>Alphaproteobacteria</taxon>
        <taxon>Hyphomicrobiales</taxon>
        <taxon>Nitrobacteraceae</taxon>
        <taxon>Bradyrhizobium</taxon>
    </lineage>
</organism>
<accession>A0A5D3K270</accession>
<protein>
    <submittedName>
        <fullName evidence="1">Uncharacterized protein</fullName>
    </submittedName>
</protein>
<sequence>MAEAQHEFVMSIVKRHLAENEERLALIEEICIDKGALILDTVTDEVYFSADDFAYKNAIVTVFQAWAKGTIKGTAEQVFDATKSILED</sequence>
<dbReference type="EMBL" id="VSSS01000100">
    <property type="protein sequence ID" value="TYL83912.1"/>
    <property type="molecule type" value="Genomic_DNA"/>
</dbReference>
<dbReference type="OrthoDB" id="8247234at2"/>
<evidence type="ECO:0000313" key="1">
    <source>
        <dbReference type="EMBL" id="TYL83912.1"/>
    </source>
</evidence>
<dbReference type="AlphaFoldDB" id="A0A5D3K270"/>
<name>A0A5D3K270_9BRAD</name>